<sequence>MEVGPVEYAIVTFPGSEMSGVMVPAIGDLIKRGVIRLIDLALIERRPDGTLRILGLETLPPEERAAYATLDARFSGMLRAMDISDLTDALPAGSSAALMVWEDTWAMGLSEALRSSNGVLVDRQTVPHELVMAALDALDAEGPGAEGPG</sequence>
<proteinExistence type="predicted"/>
<gene>
    <name evidence="1" type="ORF">KDK95_31110</name>
</gene>
<dbReference type="EMBL" id="JAGSOH010000157">
    <property type="protein sequence ID" value="MBR7830794.1"/>
    <property type="molecule type" value="Genomic_DNA"/>
</dbReference>
<organism evidence="1 2">
    <name type="scientific">Actinospica acidithermotolerans</name>
    <dbReference type="NCBI Taxonomy" id="2828514"/>
    <lineage>
        <taxon>Bacteria</taxon>
        <taxon>Bacillati</taxon>
        <taxon>Actinomycetota</taxon>
        <taxon>Actinomycetes</taxon>
        <taxon>Catenulisporales</taxon>
        <taxon>Actinospicaceae</taxon>
        <taxon>Actinospica</taxon>
    </lineage>
</organism>
<evidence type="ECO:0000313" key="1">
    <source>
        <dbReference type="EMBL" id="MBR7830794.1"/>
    </source>
</evidence>
<comment type="caution">
    <text evidence="1">The sequence shown here is derived from an EMBL/GenBank/DDBJ whole genome shotgun (WGS) entry which is preliminary data.</text>
</comment>
<reference evidence="1" key="1">
    <citation type="submission" date="2021-04" db="EMBL/GenBank/DDBJ databases">
        <title>Genome based classification of Actinospica acidithermotolerans sp. nov., an actinobacterium isolated from an Indonesian hot spring.</title>
        <authorList>
            <person name="Kusuma A.B."/>
            <person name="Putra K.E."/>
            <person name="Nafisah S."/>
            <person name="Loh J."/>
            <person name="Nouioui I."/>
            <person name="Goodfellow M."/>
        </authorList>
    </citation>
    <scope>NUCLEOTIDE SEQUENCE</scope>
    <source>
        <strain evidence="1">MGRD01-02</strain>
    </source>
</reference>
<dbReference type="RefSeq" id="WP_212521914.1">
    <property type="nucleotide sequence ID" value="NZ_JAGSOH010000157.1"/>
</dbReference>
<keyword evidence="2" id="KW-1185">Reference proteome</keyword>
<dbReference type="Proteomes" id="UP000676325">
    <property type="component" value="Unassembled WGS sequence"/>
</dbReference>
<dbReference type="InterPro" id="IPR046288">
    <property type="entry name" value="DUF6325"/>
</dbReference>
<evidence type="ECO:0000313" key="2">
    <source>
        <dbReference type="Proteomes" id="UP000676325"/>
    </source>
</evidence>
<dbReference type="Pfam" id="PF19850">
    <property type="entry name" value="DUF6325"/>
    <property type="match status" value="1"/>
</dbReference>
<protein>
    <recommendedName>
        <fullName evidence="3">DUF1269 domain-containing family protein</fullName>
    </recommendedName>
</protein>
<name>A0A941ENG5_9ACTN</name>
<evidence type="ECO:0008006" key="3">
    <source>
        <dbReference type="Google" id="ProtNLM"/>
    </source>
</evidence>
<accession>A0A941ENG5</accession>
<feature type="non-terminal residue" evidence="1">
    <location>
        <position position="149"/>
    </location>
</feature>
<dbReference type="AlphaFoldDB" id="A0A941ENG5"/>